<sequence length="377" mass="43663">MAGIYLHVPFCKQACYYCDFHFSTNQRYVKEMTEALCAELKLQKDYLHHEPVKTIYFGGGTPSLLTDEQLRRILDIIKSNYSIAGDPEITLEANPDDLTPEKLESLRQIGINRLSIGIQSFNQDVLKYLNRAHDRGQALRCFENARKAGFNNISIDLIYAIPADSHDNWHQDLDQALELQPEHISSYSLTIEPKTTFGNWLRKGNIPPIDEEFSATQFEILMERLTQADYEQYEVSNFCKPGYYSRHNSGYWKQEKYLGIGPSAHSYDGVNRRFNISHNPKYMKAIAESEIPYEEDILTDEDRINEYLLTTLRTKWGADLGKMAYKWEYDLLSEQGAYLERLFAKNYAIIDDNHLKLTKSGFLLADKISSDLFKIKI</sequence>
<protein>
    <recommendedName>
        <fullName evidence="3 10">Heme chaperone HemW</fullName>
    </recommendedName>
</protein>
<dbReference type="InterPro" id="IPR006638">
    <property type="entry name" value="Elp3/MiaA/NifB-like_rSAM"/>
</dbReference>
<evidence type="ECO:0000256" key="6">
    <source>
        <dbReference type="ARBA" id="ARBA00022723"/>
    </source>
</evidence>
<dbReference type="Pfam" id="PF04055">
    <property type="entry name" value="Radical_SAM"/>
    <property type="match status" value="1"/>
</dbReference>
<keyword evidence="9 10" id="KW-0143">Chaperone</keyword>
<evidence type="ECO:0000313" key="12">
    <source>
        <dbReference type="EMBL" id="MTI24663.1"/>
    </source>
</evidence>
<dbReference type="PANTHER" id="PTHR13932">
    <property type="entry name" value="COPROPORPHYRINIGEN III OXIDASE"/>
    <property type="match status" value="1"/>
</dbReference>
<dbReference type="SFLD" id="SFLDS00029">
    <property type="entry name" value="Radical_SAM"/>
    <property type="match status" value="1"/>
</dbReference>
<dbReference type="EMBL" id="SMLW01000440">
    <property type="protein sequence ID" value="MTI24663.1"/>
    <property type="molecule type" value="Genomic_DNA"/>
</dbReference>
<dbReference type="Proteomes" id="UP000798808">
    <property type="component" value="Unassembled WGS sequence"/>
</dbReference>
<evidence type="ECO:0000256" key="3">
    <source>
        <dbReference type="ARBA" id="ARBA00017228"/>
    </source>
</evidence>
<evidence type="ECO:0000259" key="11">
    <source>
        <dbReference type="PROSITE" id="PS51918"/>
    </source>
</evidence>
<dbReference type="SFLD" id="SFLDG01082">
    <property type="entry name" value="B12-binding_domain_containing"/>
    <property type="match status" value="1"/>
</dbReference>
<dbReference type="SFLD" id="SFLDF00562">
    <property type="entry name" value="HemN-like__clustered_with_heat"/>
    <property type="match status" value="1"/>
</dbReference>
<dbReference type="InterPro" id="IPR004559">
    <property type="entry name" value="HemW-like"/>
</dbReference>
<comment type="function">
    <text evidence="10">Probably acts as a heme chaperone, transferring heme to an unknown acceptor. Binds one molecule of heme per monomer, possibly covalently. Binds 1 [4Fe-4S] cluster. The cluster is coordinated with 3 cysteines and an exchangeable S-adenosyl-L-methionine.</text>
</comment>
<gene>
    <name evidence="12" type="primary">hemW</name>
    <name evidence="12" type="ORF">E1163_06875</name>
</gene>
<name>A0ABW9RMS8_9BACT</name>
<evidence type="ECO:0000256" key="9">
    <source>
        <dbReference type="ARBA" id="ARBA00023186"/>
    </source>
</evidence>
<evidence type="ECO:0000256" key="10">
    <source>
        <dbReference type="RuleBase" id="RU364116"/>
    </source>
</evidence>
<dbReference type="InterPro" id="IPR013785">
    <property type="entry name" value="Aldolase_TIM"/>
</dbReference>
<dbReference type="InterPro" id="IPR007197">
    <property type="entry name" value="rSAM"/>
</dbReference>
<keyword evidence="10" id="KW-0963">Cytoplasm</keyword>
<dbReference type="PROSITE" id="PS51918">
    <property type="entry name" value="RADICAL_SAM"/>
    <property type="match status" value="1"/>
</dbReference>
<keyword evidence="5 10" id="KW-0949">S-adenosyl-L-methionine</keyword>
<organism evidence="12 13">
    <name type="scientific">Fulvivirga kasyanovii</name>
    <dbReference type="NCBI Taxonomy" id="396812"/>
    <lineage>
        <taxon>Bacteria</taxon>
        <taxon>Pseudomonadati</taxon>
        <taxon>Bacteroidota</taxon>
        <taxon>Cytophagia</taxon>
        <taxon>Cytophagales</taxon>
        <taxon>Fulvivirgaceae</taxon>
        <taxon>Fulvivirga</taxon>
    </lineage>
</organism>
<keyword evidence="8 10" id="KW-0411">Iron-sulfur</keyword>
<keyword evidence="4 10" id="KW-0349">Heme</keyword>
<evidence type="ECO:0000256" key="4">
    <source>
        <dbReference type="ARBA" id="ARBA00022617"/>
    </source>
</evidence>
<evidence type="ECO:0000256" key="1">
    <source>
        <dbReference type="ARBA" id="ARBA00001966"/>
    </source>
</evidence>
<keyword evidence="6 10" id="KW-0479">Metal-binding</keyword>
<dbReference type="CDD" id="cd01335">
    <property type="entry name" value="Radical_SAM"/>
    <property type="match status" value="1"/>
</dbReference>
<proteinExistence type="inferred from homology"/>
<evidence type="ECO:0000256" key="7">
    <source>
        <dbReference type="ARBA" id="ARBA00023004"/>
    </source>
</evidence>
<dbReference type="InterPro" id="IPR058240">
    <property type="entry name" value="rSAM_sf"/>
</dbReference>
<feature type="domain" description="Radical SAM core" evidence="11">
    <location>
        <begin position="1"/>
        <end position="231"/>
    </location>
</feature>
<dbReference type="PANTHER" id="PTHR13932:SF5">
    <property type="entry name" value="RADICAL S-ADENOSYL METHIONINE DOMAIN-CONTAINING PROTEIN 1, MITOCHONDRIAL"/>
    <property type="match status" value="1"/>
</dbReference>
<comment type="caution">
    <text evidence="12">The sequence shown here is derived from an EMBL/GenBank/DDBJ whole genome shotgun (WGS) entry which is preliminary data.</text>
</comment>
<dbReference type="SFLD" id="SFLDG01065">
    <property type="entry name" value="anaerobic_coproporphyrinogen-I"/>
    <property type="match status" value="1"/>
</dbReference>
<reference evidence="12 13" key="1">
    <citation type="submission" date="2019-02" db="EMBL/GenBank/DDBJ databases">
        <authorList>
            <person name="Goldberg S.R."/>
            <person name="Haltli B.A."/>
            <person name="Correa H."/>
            <person name="Russell K.G."/>
        </authorList>
    </citation>
    <scope>NUCLEOTIDE SEQUENCE [LARGE SCALE GENOMIC DNA]</scope>
    <source>
        <strain evidence="12 13">JCM 16186</strain>
    </source>
</reference>
<dbReference type="SUPFAM" id="SSF102114">
    <property type="entry name" value="Radical SAM enzymes"/>
    <property type="match status" value="1"/>
</dbReference>
<keyword evidence="10" id="KW-0004">4Fe-4S</keyword>
<dbReference type="SFLD" id="SFLDF00288">
    <property type="entry name" value="HemN-like__clustered_with_nucl"/>
    <property type="match status" value="1"/>
</dbReference>
<keyword evidence="13" id="KW-1185">Reference proteome</keyword>
<dbReference type="RefSeq" id="WP_155170704.1">
    <property type="nucleotide sequence ID" value="NZ_BAAAFL010000012.1"/>
</dbReference>
<comment type="cofactor">
    <cofactor evidence="1">
        <name>[4Fe-4S] cluster</name>
        <dbReference type="ChEBI" id="CHEBI:49883"/>
    </cofactor>
</comment>
<dbReference type="InterPro" id="IPR034505">
    <property type="entry name" value="Coproporphyrinogen-III_oxidase"/>
</dbReference>
<keyword evidence="7 10" id="KW-0408">Iron</keyword>
<dbReference type="Gene3D" id="3.20.20.70">
    <property type="entry name" value="Aldolase class I"/>
    <property type="match status" value="1"/>
</dbReference>
<dbReference type="NCBIfam" id="TIGR00539">
    <property type="entry name" value="hemN_rel"/>
    <property type="match status" value="1"/>
</dbReference>
<comment type="subcellular location">
    <subcellularLocation>
        <location evidence="10">Cytoplasm</location>
    </subcellularLocation>
</comment>
<accession>A0ABW9RMS8</accession>
<dbReference type="SMART" id="SM00729">
    <property type="entry name" value="Elp3"/>
    <property type="match status" value="1"/>
</dbReference>
<evidence type="ECO:0000256" key="5">
    <source>
        <dbReference type="ARBA" id="ARBA00022691"/>
    </source>
</evidence>
<evidence type="ECO:0000256" key="8">
    <source>
        <dbReference type="ARBA" id="ARBA00023014"/>
    </source>
</evidence>
<comment type="similarity">
    <text evidence="2">Belongs to the anaerobic coproporphyrinogen-III oxidase family. HemW subfamily.</text>
</comment>
<evidence type="ECO:0000313" key="13">
    <source>
        <dbReference type="Proteomes" id="UP000798808"/>
    </source>
</evidence>
<evidence type="ECO:0000256" key="2">
    <source>
        <dbReference type="ARBA" id="ARBA00006100"/>
    </source>
</evidence>